<feature type="compositionally biased region" description="Acidic residues" evidence="1">
    <location>
        <begin position="124"/>
        <end position="137"/>
    </location>
</feature>
<organism evidence="2">
    <name type="scientific">Cladocopium goreaui</name>
    <dbReference type="NCBI Taxonomy" id="2562237"/>
    <lineage>
        <taxon>Eukaryota</taxon>
        <taxon>Sar</taxon>
        <taxon>Alveolata</taxon>
        <taxon>Dinophyceae</taxon>
        <taxon>Suessiales</taxon>
        <taxon>Symbiodiniaceae</taxon>
        <taxon>Cladocopium</taxon>
    </lineage>
</organism>
<sequence length="245" mass="28736">MVAWLPARTAEEGSPADQARALRLDILESQLKDLKARIQPLEEDLLRRQARKEEEDKSAARTRVPREDYRDRSRRSDRRTRSAGRAEVPVKEEQRNPEEGPGRSRERDDLEVDYGRDSEREPSPLEEEVQEEEEGADDWSRLQDTPGYYQDDWNWSSWDWGYWDTWQPNYYPKGKGKKGTGKGKGKEKSKGKNEKGKRKPKVAPWRKEPEFKGTTQVTQSTRREAKPIAQSQERWRPKQNKGSPR</sequence>
<name>A0A9P1BL49_9DINO</name>
<feature type="compositionally biased region" description="Basic and acidic residues" evidence="1">
    <location>
        <begin position="47"/>
        <end position="71"/>
    </location>
</feature>
<dbReference type="Proteomes" id="UP001152797">
    <property type="component" value="Unassembled WGS sequence"/>
</dbReference>
<evidence type="ECO:0000313" key="2">
    <source>
        <dbReference type="EMBL" id="CAI3975361.1"/>
    </source>
</evidence>
<accession>A0A9P1BL49</accession>
<proteinExistence type="predicted"/>
<feature type="region of interest" description="Disordered" evidence="1">
    <location>
        <begin position="47"/>
        <end position="146"/>
    </location>
</feature>
<feature type="compositionally biased region" description="Basic and acidic residues" evidence="1">
    <location>
        <begin position="88"/>
        <end position="123"/>
    </location>
</feature>
<feature type="compositionally biased region" description="Basic residues" evidence="1">
    <location>
        <begin position="174"/>
        <end position="183"/>
    </location>
</feature>
<dbReference type="AlphaFoldDB" id="A0A9P1BL49"/>
<evidence type="ECO:0000256" key="1">
    <source>
        <dbReference type="SAM" id="MobiDB-lite"/>
    </source>
</evidence>
<dbReference type="EMBL" id="CAMXCT010000199">
    <property type="protein sequence ID" value="CAI3975361.1"/>
    <property type="molecule type" value="Genomic_DNA"/>
</dbReference>
<dbReference type="EMBL" id="CAMXCT020000199">
    <property type="protein sequence ID" value="CAL1128736.1"/>
    <property type="molecule type" value="Genomic_DNA"/>
</dbReference>
<evidence type="ECO:0000313" key="3">
    <source>
        <dbReference type="EMBL" id="CAL4762673.1"/>
    </source>
</evidence>
<evidence type="ECO:0000313" key="4">
    <source>
        <dbReference type="Proteomes" id="UP001152797"/>
    </source>
</evidence>
<feature type="compositionally biased region" description="Basic and acidic residues" evidence="1">
    <location>
        <begin position="184"/>
        <end position="194"/>
    </location>
</feature>
<reference evidence="2" key="1">
    <citation type="submission" date="2022-10" db="EMBL/GenBank/DDBJ databases">
        <authorList>
            <person name="Chen Y."/>
            <person name="Dougan E. K."/>
            <person name="Chan C."/>
            <person name="Rhodes N."/>
            <person name="Thang M."/>
        </authorList>
    </citation>
    <scope>NUCLEOTIDE SEQUENCE</scope>
</reference>
<comment type="caution">
    <text evidence="2">The sequence shown here is derived from an EMBL/GenBank/DDBJ whole genome shotgun (WGS) entry which is preliminary data.</text>
</comment>
<reference evidence="3 4" key="2">
    <citation type="submission" date="2024-05" db="EMBL/GenBank/DDBJ databases">
        <authorList>
            <person name="Chen Y."/>
            <person name="Shah S."/>
            <person name="Dougan E. K."/>
            <person name="Thang M."/>
            <person name="Chan C."/>
        </authorList>
    </citation>
    <scope>NUCLEOTIDE SEQUENCE [LARGE SCALE GENOMIC DNA]</scope>
</reference>
<keyword evidence="4" id="KW-1185">Reference proteome</keyword>
<feature type="region of interest" description="Disordered" evidence="1">
    <location>
        <begin position="167"/>
        <end position="245"/>
    </location>
</feature>
<protein>
    <submittedName>
        <fullName evidence="2">Uncharacterized protein</fullName>
    </submittedName>
</protein>
<gene>
    <name evidence="2" type="ORF">C1SCF055_LOCUS3693</name>
</gene>
<dbReference type="EMBL" id="CAMXCT030000199">
    <property type="protein sequence ID" value="CAL4762673.1"/>
    <property type="molecule type" value="Genomic_DNA"/>
</dbReference>
<feature type="compositionally biased region" description="Basic residues" evidence="1">
    <location>
        <begin position="72"/>
        <end position="82"/>
    </location>
</feature>